<name>A0A1D9LMM9_9NEIS</name>
<organism evidence="7 8">
    <name type="scientific">Chromobacterium vaccinii</name>
    <dbReference type="NCBI Taxonomy" id="1108595"/>
    <lineage>
        <taxon>Bacteria</taxon>
        <taxon>Pseudomonadati</taxon>
        <taxon>Pseudomonadota</taxon>
        <taxon>Betaproteobacteria</taxon>
        <taxon>Neisseriales</taxon>
        <taxon>Chromobacteriaceae</taxon>
        <taxon>Chromobacterium</taxon>
    </lineage>
</organism>
<dbReference type="GeneID" id="68844002"/>
<evidence type="ECO:0000256" key="2">
    <source>
        <dbReference type="ARBA" id="ARBA00022475"/>
    </source>
</evidence>
<evidence type="ECO:0000256" key="1">
    <source>
        <dbReference type="ARBA" id="ARBA00004651"/>
    </source>
</evidence>
<gene>
    <name evidence="7" type="ORF">BKX93_22670</name>
</gene>
<evidence type="ECO:0000256" key="3">
    <source>
        <dbReference type="ARBA" id="ARBA00022692"/>
    </source>
</evidence>
<feature type="transmembrane region" description="Helical" evidence="6">
    <location>
        <begin position="109"/>
        <end position="131"/>
    </location>
</feature>
<keyword evidence="2" id="KW-1003">Cell membrane</keyword>
<dbReference type="GO" id="GO:0033228">
    <property type="term" value="P:cysteine export across plasma membrane"/>
    <property type="evidence" value="ECO:0007669"/>
    <property type="project" value="TreeGrafter"/>
</dbReference>
<sequence>MPEFALLSYVALMSITPGPNNLMLASSGVNFGFRRTVPHMLGISLGCALQVFIVAMLLAQMLGWLSAWRLPLAVAGCVYLLWLSWQIARSGQPEAREQARPLGFVGAALFQWLNPKAWVMVLNASILFMPAGEGGRWLAASLLALAFAVVNLPCISVWAWGGEKLRRWLAAPRALLVYNLTMGALMAVTAVWLLYDELTPALAQMA</sequence>
<dbReference type="RefSeq" id="WP_046155881.1">
    <property type="nucleotide sequence ID" value="NZ_CP017707.1"/>
</dbReference>
<comment type="subcellular location">
    <subcellularLocation>
        <location evidence="1">Cell membrane</location>
        <topology evidence="1">Multi-pass membrane protein</topology>
    </subcellularLocation>
</comment>
<evidence type="ECO:0008006" key="9">
    <source>
        <dbReference type="Google" id="ProtNLM"/>
    </source>
</evidence>
<protein>
    <recommendedName>
        <fullName evidence="9">LysE family translocator</fullName>
    </recommendedName>
</protein>
<feature type="transmembrane region" description="Helical" evidence="6">
    <location>
        <begin position="137"/>
        <end position="162"/>
    </location>
</feature>
<dbReference type="KEGG" id="cvc:BKX93_22670"/>
<keyword evidence="3 6" id="KW-0812">Transmembrane</keyword>
<feature type="transmembrane region" description="Helical" evidence="6">
    <location>
        <begin position="68"/>
        <end position="88"/>
    </location>
</feature>
<evidence type="ECO:0000256" key="5">
    <source>
        <dbReference type="ARBA" id="ARBA00023136"/>
    </source>
</evidence>
<evidence type="ECO:0000313" key="8">
    <source>
        <dbReference type="Proteomes" id="UP000178776"/>
    </source>
</evidence>
<keyword evidence="5 6" id="KW-0472">Membrane</keyword>
<evidence type="ECO:0000256" key="4">
    <source>
        <dbReference type="ARBA" id="ARBA00022989"/>
    </source>
</evidence>
<dbReference type="InterPro" id="IPR001123">
    <property type="entry name" value="LeuE-type"/>
</dbReference>
<evidence type="ECO:0000256" key="6">
    <source>
        <dbReference type="SAM" id="Phobius"/>
    </source>
</evidence>
<accession>A0A1D9LMM9</accession>
<dbReference type="PANTHER" id="PTHR30086">
    <property type="entry name" value="ARGININE EXPORTER PROTEIN ARGO"/>
    <property type="match status" value="1"/>
</dbReference>
<dbReference type="STRING" id="1108595.BKX93_22670"/>
<dbReference type="AlphaFoldDB" id="A0A1D9LMM9"/>
<feature type="transmembrane region" description="Helical" evidence="6">
    <location>
        <begin position="41"/>
        <end position="62"/>
    </location>
</feature>
<keyword evidence="4 6" id="KW-1133">Transmembrane helix</keyword>
<dbReference type="PANTHER" id="PTHR30086:SF20">
    <property type="entry name" value="ARGININE EXPORTER PROTEIN ARGO-RELATED"/>
    <property type="match status" value="1"/>
</dbReference>
<feature type="transmembrane region" description="Helical" evidence="6">
    <location>
        <begin position="6"/>
        <end position="29"/>
    </location>
</feature>
<dbReference type="Pfam" id="PF01810">
    <property type="entry name" value="LysE"/>
    <property type="match status" value="1"/>
</dbReference>
<evidence type="ECO:0000313" key="7">
    <source>
        <dbReference type="EMBL" id="AOZ52538.1"/>
    </source>
</evidence>
<dbReference type="EMBL" id="CP017707">
    <property type="protein sequence ID" value="AOZ52538.1"/>
    <property type="molecule type" value="Genomic_DNA"/>
</dbReference>
<reference evidence="7 8" key="1">
    <citation type="submission" date="2016-10" db="EMBL/GenBank/DDBJ databases">
        <title>Chromobacterium muskegensis sp. nov., an insecticidal bacterium isolated from Sphagnum bogs.</title>
        <authorList>
            <person name="Sparks M.E."/>
            <person name="Blackburn M.B."/>
            <person name="Gundersen-Rindal D.E."/>
            <person name="Mitchell A."/>
            <person name="Farrar R."/>
            <person name="Kuhar D."/>
        </authorList>
    </citation>
    <scope>NUCLEOTIDE SEQUENCE [LARGE SCALE GENOMIC DNA]</scope>
    <source>
        <strain evidence="7 8">21-1</strain>
    </source>
</reference>
<dbReference type="Proteomes" id="UP000178776">
    <property type="component" value="Chromosome"/>
</dbReference>
<dbReference type="GO" id="GO:0005886">
    <property type="term" value="C:plasma membrane"/>
    <property type="evidence" value="ECO:0007669"/>
    <property type="project" value="UniProtKB-SubCell"/>
</dbReference>
<proteinExistence type="predicted"/>
<dbReference type="GO" id="GO:0015171">
    <property type="term" value="F:amino acid transmembrane transporter activity"/>
    <property type="evidence" value="ECO:0007669"/>
    <property type="project" value="TreeGrafter"/>
</dbReference>
<feature type="transmembrane region" description="Helical" evidence="6">
    <location>
        <begin position="174"/>
        <end position="195"/>
    </location>
</feature>